<gene>
    <name evidence="1" type="ORF">CPSG_03040</name>
</gene>
<reference evidence="2" key="2">
    <citation type="submission" date="2010-03" db="EMBL/GenBank/DDBJ databases">
        <title>The genome sequence of Coccidioides posadasii strain Silveira.</title>
        <authorList>
            <consortium name="The Broad Institute Genome Sequencing Center for Infectious Disease"/>
            <person name="Neafsey D."/>
            <person name="Orbach M."/>
            <person name="Henn M.R."/>
            <person name="Cole G.T."/>
            <person name="Galgiani J."/>
            <person name="Gardner M.J."/>
            <person name="Kirkland T.N."/>
            <person name="Taylor J.W."/>
            <person name="Young S.K."/>
            <person name="Zeng Q."/>
            <person name="Koehrsen M."/>
            <person name="Alvarado L."/>
            <person name="Berlin A."/>
            <person name="Borenstein D."/>
            <person name="Chapman S.B."/>
            <person name="Chen Z."/>
            <person name="Engels R."/>
            <person name="Freedman E."/>
            <person name="Gellesch M."/>
            <person name="Goldberg J."/>
            <person name="Griggs A."/>
            <person name="Gujja S."/>
            <person name="Heilman E."/>
            <person name="Heiman D."/>
            <person name="Howarth C."/>
            <person name="Jen D."/>
            <person name="Larson L."/>
            <person name="Mehta T."/>
            <person name="Neiman D."/>
            <person name="Park D."/>
            <person name="Pearson M."/>
            <person name="Richards J."/>
            <person name="Roberts A."/>
            <person name="Saif S."/>
            <person name="Shea T."/>
            <person name="Shenoy N."/>
            <person name="Sisk P."/>
            <person name="Stolte C."/>
            <person name="Sykes S."/>
            <person name="Walk T."/>
            <person name="White J."/>
            <person name="Yandava C."/>
            <person name="Haas B."/>
            <person name="Nusbaum C."/>
            <person name="Birren B."/>
        </authorList>
    </citation>
    <scope>NUCLEOTIDE SEQUENCE [LARGE SCALE GENOMIC DNA]</scope>
    <source>
        <strain evidence="2">RMSCC 757 / Silveira</strain>
    </source>
</reference>
<name>E9D0L1_COCPS</name>
<keyword evidence="2" id="KW-1185">Reference proteome</keyword>
<proteinExistence type="predicted"/>
<sequence length="66" mass="7371">MSAMNPGCQCFDDVSRFSVSWSSARAFAETDETAGRVAVSKYPGVKYGDLRTPRPTNLSQLRHNFR</sequence>
<reference evidence="2" key="1">
    <citation type="journal article" date="2010" name="Genome Res.">
        <title>Population genomic sequencing of Coccidioides fungi reveals recent hybridization and transposon control.</title>
        <authorList>
            <person name="Neafsey D.E."/>
            <person name="Barker B.M."/>
            <person name="Sharpton T.J."/>
            <person name="Stajich J.E."/>
            <person name="Park D.J."/>
            <person name="Whiston E."/>
            <person name="Hung C.-Y."/>
            <person name="McMahan C."/>
            <person name="White J."/>
            <person name="Sykes S."/>
            <person name="Heiman D."/>
            <person name="Young S."/>
            <person name="Zeng Q."/>
            <person name="Abouelleil A."/>
            <person name="Aftuck L."/>
            <person name="Bessette D."/>
            <person name="Brown A."/>
            <person name="FitzGerald M."/>
            <person name="Lui A."/>
            <person name="Macdonald J.P."/>
            <person name="Priest M."/>
            <person name="Orbach M.J."/>
            <person name="Galgiani J.N."/>
            <person name="Kirkland T.N."/>
            <person name="Cole G.T."/>
            <person name="Birren B.W."/>
            <person name="Henn M.R."/>
            <person name="Taylor J.W."/>
            <person name="Rounsley S.D."/>
        </authorList>
    </citation>
    <scope>NUCLEOTIDE SEQUENCE [LARGE SCALE GENOMIC DNA]</scope>
    <source>
        <strain evidence="2">RMSCC 757 / Silveira</strain>
    </source>
</reference>
<dbReference type="AlphaFoldDB" id="E9D0L1"/>
<dbReference type="HOGENOM" id="CLU_2831033_0_0_1"/>
<dbReference type="EMBL" id="GL636489">
    <property type="protein sequence ID" value="EFW19865.1"/>
    <property type="molecule type" value="Genomic_DNA"/>
</dbReference>
<dbReference type="Proteomes" id="UP000002497">
    <property type="component" value="Unassembled WGS sequence"/>
</dbReference>
<dbReference type="VEuPathDB" id="FungiDB:CPSG_03040"/>
<evidence type="ECO:0000313" key="2">
    <source>
        <dbReference type="Proteomes" id="UP000002497"/>
    </source>
</evidence>
<organism evidence="2">
    <name type="scientific">Coccidioides posadasii (strain RMSCC 757 / Silveira)</name>
    <name type="common">Valley fever fungus</name>
    <dbReference type="NCBI Taxonomy" id="443226"/>
    <lineage>
        <taxon>Eukaryota</taxon>
        <taxon>Fungi</taxon>
        <taxon>Dikarya</taxon>
        <taxon>Ascomycota</taxon>
        <taxon>Pezizomycotina</taxon>
        <taxon>Eurotiomycetes</taxon>
        <taxon>Eurotiomycetidae</taxon>
        <taxon>Onygenales</taxon>
        <taxon>Onygenaceae</taxon>
        <taxon>Coccidioides</taxon>
    </lineage>
</organism>
<protein>
    <submittedName>
        <fullName evidence="1">Predicted protein</fullName>
    </submittedName>
</protein>
<evidence type="ECO:0000313" key="1">
    <source>
        <dbReference type="EMBL" id="EFW19865.1"/>
    </source>
</evidence>
<accession>E9D0L1</accession>